<evidence type="ECO:0000313" key="1">
    <source>
        <dbReference type="EMBL" id="MFB9204906.1"/>
    </source>
</evidence>
<gene>
    <name evidence="1" type="ORF">ACFFV7_27185</name>
</gene>
<proteinExistence type="predicted"/>
<accession>A0ABV5IK48</accession>
<evidence type="ECO:0000313" key="2">
    <source>
        <dbReference type="Proteomes" id="UP001589647"/>
    </source>
</evidence>
<dbReference type="Proteomes" id="UP001589647">
    <property type="component" value="Unassembled WGS sequence"/>
</dbReference>
<protein>
    <submittedName>
        <fullName evidence="1">Uncharacterized protein</fullName>
    </submittedName>
</protein>
<sequence>MFLPRPLIRLAVGAAAGYLLAVRPWHLRWGATDSEVHEDLAG</sequence>
<name>A0ABV5IK48_9ACTN</name>
<dbReference type="EMBL" id="JBHMEI010000021">
    <property type="protein sequence ID" value="MFB9204906.1"/>
    <property type="molecule type" value="Genomic_DNA"/>
</dbReference>
<dbReference type="RefSeq" id="WP_268246087.1">
    <property type="nucleotide sequence ID" value="NZ_BMRC01000010.1"/>
</dbReference>
<keyword evidence="2" id="KW-1185">Reference proteome</keyword>
<reference evidence="1 2" key="1">
    <citation type="submission" date="2024-09" db="EMBL/GenBank/DDBJ databases">
        <authorList>
            <person name="Sun Q."/>
            <person name="Mori K."/>
        </authorList>
    </citation>
    <scope>NUCLEOTIDE SEQUENCE [LARGE SCALE GENOMIC DNA]</scope>
    <source>
        <strain evidence="1 2">CCM 3426</strain>
    </source>
</reference>
<comment type="caution">
    <text evidence="1">The sequence shown here is derived from an EMBL/GenBank/DDBJ whole genome shotgun (WGS) entry which is preliminary data.</text>
</comment>
<organism evidence="1 2">
    <name type="scientific">Nonomuraea spiralis</name>
    <dbReference type="NCBI Taxonomy" id="46182"/>
    <lineage>
        <taxon>Bacteria</taxon>
        <taxon>Bacillati</taxon>
        <taxon>Actinomycetota</taxon>
        <taxon>Actinomycetes</taxon>
        <taxon>Streptosporangiales</taxon>
        <taxon>Streptosporangiaceae</taxon>
        <taxon>Nonomuraea</taxon>
    </lineage>
</organism>